<dbReference type="InterPro" id="IPR013136">
    <property type="entry name" value="WSTF_Acf1_Cbp146"/>
</dbReference>
<dbReference type="InterPro" id="IPR028941">
    <property type="entry name" value="WHIM2_dom"/>
</dbReference>
<evidence type="ECO:0000256" key="5">
    <source>
        <dbReference type="SAM" id="MobiDB-lite"/>
    </source>
</evidence>
<dbReference type="PROSITE" id="PS51136">
    <property type="entry name" value="WAC"/>
    <property type="match status" value="1"/>
</dbReference>
<proteinExistence type="predicted"/>
<dbReference type="AlphaFoldDB" id="A0AA38GWE2"/>
<dbReference type="SMART" id="SM00571">
    <property type="entry name" value="DDT"/>
    <property type="match status" value="1"/>
</dbReference>
<sequence length="767" mass="89272">TTLFWSSHKLHFLSKSLFWGVNWFFSMPLFKRKPFPLAEPPEDIKPNDLVFQIRFTKEIFKDYQGYLKRINHYRQRVWACKVTGKTNLTYEEALVSERCATEKVQQFPKELIGLVLRNIQFSTLRLRDLVPTISHSIKDVYLVGEEVTGRKADSLSPCKILKVIQEIDDGYGMFNYEVGWLDKNKDVTHTSVESAEALVRKKPLVTRDVLKSFIRESTWCGTPCWVVLDELAKKYRLPTDPPEDLKDKIFKQEKNHEPQSEGNKRSSVQNMENAENGGKKRKKNETEEVQEQPKVEPIQYPIEDSLVQPGPDDPVFTERPQPATDFLMPMDCVGDLLMVWDFCTYFSRALHLWPFSLEDFEKAIDYKEGDLTLLAEAHCALLRIVLNNSSAYEDLMQKRKTKWSIQNWQEHLCDFLEVEKVEKLSSHLEEIRGGNYRELDPCAKLGILHELVDRALPSDVIRGQLDEYIEERQALAATKREEEMEESRRRKKEEQEILFLKQQNPEGKEDLDGNVTQDNSGTMQTLDTLDSDVPKSAFTQNGFASENAVIKPPIANGIQSLAENNYENGDGKHSLVSTSRRAALQQKLGAKAAEEREREMEREMARLEEQKKRKAKAEIIKEQKLREQRALEMQKRKEHLEREIEKRFIRTNSLGKDRIYNRYWFFRREGRLFVESEDSCQWGYYSAKEELEALIGSLNPKGERECTLQRQLEKHYAGISNAMQRRSKEIAQKFAIEEAALRRSTRVRSQSKAAEAGFLTYVNKFHC</sequence>
<evidence type="ECO:0000256" key="2">
    <source>
        <dbReference type="ARBA" id="ARBA00023242"/>
    </source>
</evidence>
<keyword evidence="9" id="KW-1185">Reference proteome</keyword>
<comment type="subcellular location">
    <subcellularLocation>
        <location evidence="1 3">Nucleus</location>
    </subcellularLocation>
</comment>
<evidence type="ECO:0000313" key="9">
    <source>
        <dbReference type="Proteomes" id="UP000824469"/>
    </source>
</evidence>
<feature type="non-terminal residue" evidence="8">
    <location>
        <position position="767"/>
    </location>
</feature>
<keyword evidence="2 3" id="KW-0539">Nucleus</keyword>
<dbReference type="Pfam" id="PF10537">
    <property type="entry name" value="WAC_Acf1_DNA_bd"/>
    <property type="match status" value="1"/>
</dbReference>
<feature type="region of interest" description="Disordered" evidence="5">
    <location>
        <begin position="252"/>
        <end position="315"/>
    </location>
</feature>
<feature type="compositionally biased region" description="Basic and acidic residues" evidence="5">
    <location>
        <begin position="252"/>
        <end position="264"/>
    </location>
</feature>
<dbReference type="Proteomes" id="UP000824469">
    <property type="component" value="Unassembled WGS sequence"/>
</dbReference>
<keyword evidence="4" id="KW-0175">Coiled coil</keyword>
<dbReference type="OMA" id="FVEVHCA"/>
<feature type="domain" description="DDT" evidence="6">
    <location>
        <begin position="330"/>
        <end position="391"/>
    </location>
</feature>
<gene>
    <name evidence="8" type="ORF">KI387_002480</name>
</gene>
<dbReference type="InterPro" id="IPR053271">
    <property type="entry name" value="DDT_domain"/>
</dbReference>
<evidence type="ECO:0008006" key="10">
    <source>
        <dbReference type="Google" id="ProtNLM"/>
    </source>
</evidence>
<comment type="caution">
    <text evidence="8">The sequence shown here is derived from an EMBL/GenBank/DDBJ whole genome shotgun (WGS) entry which is preliminary data.</text>
</comment>
<evidence type="ECO:0000256" key="1">
    <source>
        <dbReference type="ARBA" id="ARBA00004123"/>
    </source>
</evidence>
<evidence type="ECO:0000259" key="7">
    <source>
        <dbReference type="PROSITE" id="PS51136"/>
    </source>
</evidence>
<protein>
    <recommendedName>
        <fullName evidence="10">DDT domain-containing protein</fullName>
    </recommendedName>
</protein>
<feature type="compositionally biased region" description="Basic and acidic residues" evidence="5">
    <location>
        <begin position="477"/>
        <end position="495"/>
    </location>
</feature>
<evidence type="ECO:0000313" key="8">
    <source>
        <dbReference type="EMBL" id="KAH9330372.1"/>
    </source>
</evidence>
<evidence type="ECO:0000256" key="4">
    <source>
        <dbReference type="SAM" id="Coils"/>
    </source>
</evidence>
<dbReference type="InterPro" id="IPR018501">
    <property type="entry name" value="DDT_dom"/>
</dbReference>
<dbReference type="GO" id="GO:0000785">
    <property type="term" value="C:chromatin"/>
    <property type="evidence" value="ECO:0007669"/>
    <property type="project" value="UniProtKB-ARBA"/>
</dbReference>
<feature type="region of interest" description="Disordered" evidence="5">
    <location>
        <begin position="477"/>
        <end position="527"/>
    </location>
</feature>
<dbReference type="PROSITE" id="PS50827">
    <property type="entry name" value="DDT"/>
    <property type="match status" value="1"/>
</dbReference>
<dbReference type="GO" id="GO:0005634">
    <property type="term" value="C:nucleus"/>
    <property type="evidence" value="ECO:0007669"/>
    <property type="project" value="UniProtKB-SubCell"/>
</dbReference>
<dbReference type="Pfam" id="PF02791">
    <property type="entry name" value="DDT"/>
    <property type="match status" value="1"/>
</dbReference>
<reference evidence="8 9" key="1">
    <citation type="journal article" date="2021" name="Nat. Plants">
        <title>The Taxus genome provides insights into paclitaxel biosynthesis.</title>
        <authorList>
            <person name="Xiong X."/>
            <person name="Gou J."/>
            <person name="Liao Q."/>
            <person name="Li Y."/>
            <person name="Zhou Q."/>
            <person name="Bi G."/>
            <person name="Li C."/>
            <person name="Du R."/>
            <person name="Wang X."/>
            <person name="Sun T."/>
            <person name="Guo L."/>
            <person name="Liang H."/>
            <person name="Lu P."/>
            <person name="Wu Y."/>
            <person name="Zhang Z."/>
            <person name="Ro D.K."/>
            <person name="Shang Y."/>
            <person name="Huang S."/>
            <person name="Yan J."/>
        </authorList>
    </citation>
    <scope>NUCLEOTIDE SEQUENCE [LARGE SCALE GENOMIC DNA]</scope>
    <source>
        <strain evidence="8">Ta-2019</strain>
    </source>
</reference>
<organism evidence="8 9">
    <name type="scientific">Taxus chinensis</name>
    <name type="common">Chinese yew</name>
    <name type="synonym">Taxus wallichiana var. chinensis</name>
    <dbReference type="NCBI Taxonomy" id="29808"/>
    <lineage>
        <taxon>Eukaryota</taxon>
        <taxon>Viridiplantae</taxon>
        <taxon>Streptophyta</taxon>
        <taxon>Embryophyta</taxon>
        <taxon>Tracheophyta</taxon>
        <taxon>Spermatophyta</taxon>
        <taxon>Pinopsida</taxon>
        <taxon>Pinidae</taxon>
        <taxon>Conifers II</taxon>
        <taxon>Cupressales</taxon>
        <taxon>Taxaceae</taxon>
        <taxon>Taxus</taxon>
    </lineage>
</organism>
<feature type="compositionally biased region" description="Polar residues" evidence="5">
    <location>
        <begin position="514"/>
        <end position="527"/>
    </location>
</feature>
<feature type="coiled-coil region" evidence="4">
    <location>
        <begin position="590"/>
        <end position="627"/>
    </location>
</feature>
<evidence type="ECO:0000259" key="6">
    <source>
        <dbReference type="PROSITE" id="PS50827"/>
    </source>
</evidence>
<dbReference type="PANTHER" id="PTHR15546">
    <property type="entry name" value="BROMODOMAIN ADJACENT TO ZINC FINGER DOMAIN, 2A"/>
    <property type="match status" value="1"/>
</dbReference>
<accession>A0AA38GWE2</accession>
<dbReference type="PANTHER" id="PTHR15546:SF2">
    <property type="entry name" value="DDT DOMAIN-CONTAINING PROTEIN DDB_G0282237"/>
    <property type="match status" value="1"/>
</dbReference>
<dbReference type="EMBL" id="JAHRHJ020000001">
    <property type="protein sequence ID" value="KAH9330372.1"/>
    <property type="molecule type" value="Genomic_DNA"/>
</dbReference>
<feature type="domain" description="WAC" evidence="7">
    <location>
        <begin position="48"/>
        <end position="154"/>
    </location>
</feature>
<name>A0AA38GWE2_TAXCH</name>
<evidence type="ECO:0000256" key="3">
    <source>
        <dbReference type="PROSITE-ProRule" id="PRU00475"/>
    </source>
</evidence>
<dbReference type="Pfam" id="PF15613">
    <property type="entry name" value="WSD"/>
    <property type="match status" value="1"/>
</dbReference>